<dbReference type="InterPro" id="IPR029030">
    <property type="entry name" value="Caspase-like_dom_sf"/>
</dbReference>
<reference evidence="3 4" key="1">
    <citation type="submission" date="2021-01" db="EMBL/GenBank/DDBJ databases">
        <title>WGS of actinomycetes isolated from Thailand.</title>
        <authorList>
            <person name="Thawai C."/>
        </authorList>
    </citation>
    <scope>NUCLEOTIDE SEQUENCE [LARGE SCALE GENOMIC DNA]</scope>
    <source>
        <strain evidence="3 4">CH9-7</strain>
    </source>
</reference>
<name>A0ABS1MZS1_9ACTN</name>
<dbReference type="NCBIfam" id="NF047832">
    <property type="entry name" value="caspase_w_EACC1"/>
    <property type="match status" value="1"/>
</dbReference>
<dbReference type="InterPro" id="IPR011600">
    <property type="entry name" value="Pept_C14_caspase"/>
</dbReference>
<evidence type="ECO:0000313" key="3">
    <source>
        <dbReference type="EMBL" id="MBL1093220.1"/>
    </source>
</evidence>
<feature type="domain" description="Peptidase C14 caspase" evidence="2">
    <location>
        <begin position="18"/>
        <end position="203"/>
    </location>
</feature>
<sequence length="512" mass="52434">MLIGTSRFSSAELPDMPAVAANLRALKAALTHPAHGLLSPEHCRVVSDPADQATVGAALSWAVREADDLLLVYYAGHGVLDDDGLLHLGLRHTDIDQAGFSAVPIELVKRNVSDARAAYRVLLLDCCFSGRAISAMSSPAGLALGQLEMAGTYLLTASTKTTPAHAPRGAAHTAFTGSLLTALARPAPLTLDEIHAHVDRELHGRGLPRPQRRAAGNAGSLALVRGWSERAAGPPRPEAPPRPSAPPPPPPPRHAPEAGVFHLGPPAPAPVRPRRRGAVVAAALTGAATVLLAVSLVKWLPGTFGDDDRGAGGKAGPQGTSTTQHGKAPSPEGGKTPIAASPSTQPSHRTPSEPKAVYRDKRLVVPGPSCSLGGDQLLDVDNATVAKGDLYGGANGNVDLVYGGCLGEGGSTDGGIKLNDAATVTRLGQADPGTSTATACRAAANERAVPLPVFSKDLAAGTVWCLITTDDRVAKLTITKAGARYGQGFTGSGAGNPTLELIATLWEKAEGA</sequence>
<dbReference type="Pfam" id="PF00656">
    <property type="entry name" value="Peptidase_C14"/>
    <property type="match status" value="1"/>
</dbReference>
<feature type="region of interest" description="Disordered" evidence="1">
    <location>
        <begin position="305"/>
        <end position="360"/>
    </location>
</feature>
<proteinExistence type="predicted"/>
<feature type="compositionally biased region" description="Basic and acidic residues" evidence="1">
    <location>
        <begin position="350"/>
        <end position="360"/>
    </location>
</feature>
<protein>
    <submittedName>
        <fullName evidence="3">Caspase family protein</fullName>
    </submittedName>
</protein>
<gene>
    <name evidence="3" type="ORF">JK360_28305</name>
</gene>
<dbReference type="EMBL" id="JAERRI010000018">
    <property type="protein sequence ID" value="MBL1093220.1"/>
    <property type="molecule type" value="Genomic_DNA"/>
</dbReference>
<evidence type="ECO:0000256" key="1">
    <source>
        <dbReference type="SAM" id="MobiDB-lite"/>
    </source>
</evidence>
<dbReference type="Proteomes" id="UP000629371">
    <property type="component" value="Unassembled WGS sequence"/>
</dbReference>
<dbReference type="RefSeq" id="WP_201808809.1">
    <property type="nucleotide sequence ID" value="NZ_JAERRI010000018.1"/>
</dbReference>
<organism evidence="3 4">
    <name type="scientific">Streptomyces siderophoricus</name>
    <dbReference type="NCBI Taxonomy" id="2802281"/>
    <lineage>
        <taxon>Bacteria</taxon>
        <taxon>Bacillati</taxon>
        <taxon>Actinomycetota</taxon>
        <taxon>Actinomycetes</taxon>
        <taxon>Kitasatosporales</taxon>
        <taxon>Streptomycetaceae</taxon>
        <taxon>Streptomyces</taxon>
    </lineage>
</organism>
<dbReference type="Gene3D" id="3.40.50.1460">
    <property type="match status" value="1"/>
</dbReference>
<accession>A0ABS1MZS1</accession>
<dbReference type="SUPFAM" id="SSF52129">
    <property type="entry name" value="Caspase-like"/>
    <property type="match status" value="1"/>
</dbReference>
<comment type="caution">
    <text evidence="3">The sequence shown here is derived from an EMBL/GenBank/DDBJ whole genome shotgun (WGS) entry which is preliminary data.</text>
</comment>
<feature type="region of interest" description="Disordered" evidence="1">
    <location>
        <begin position="230"/>
        <end position="272"/>
    </location>
</feature>
<evidence type="ECO:0000313" key="4">
    <source>
        <dbReference type="Proteomes" id="UP000629371"/>
    </source>
</evidence>
<evidence type="ECO:0000259" key="2">
    <source>
        <dbReference type="Pfam" id="PF00656"/>
    </source>
</evidence>
<keyword evidence="4" id="KW-1185">Reference proteome</keyword>
<feature type="compositionally biased region" description="Pro residues" evidence="1">
    <location>
        <begin position="234"/>
        <end position="253"/>
    </location>
</feature>